<keyword evidence="2" id="KW-1185">Reference proteome</keyword>
<reference evidence="1 2" key="1">
    <citation type="journal article" date="2020" name="Sci. Rep.">
        <title>A novel cyanobacterial geosmin producer, revising GeoA distribution and dispersion patterns in Bacteria.</title>
        <authorList>
            <person name="Churro C."/>
            <person name="Semedo-Aguiar A.P."/>
            <person name="Silva A.D."/>
            <person name="Pereira-Leal J.B."/>
            <person name="Leite R.B."/>
        </authorList>
    </citation>
    <scope>NUCLEOTIDE SEQUENCE [LARGE SCALE GENOMIC DNA]</scope>
    <source>
        <strain evidence="1 2">IPMA8</strain>
    </source>
</reference>
<proteinExistence type="predicted"/>
<organism evidence="1 2">
    <name type="scientific">Microcoleus asticus IPMA8</name>
    <dbReference type="NCBI Taxonomy" id="2563858"/>
    <lineage>
        <taxon>Bacteria</taxon>
        <taxon>Bacillati</taxon>
        <taxon>Cyanobacteriota</taxon>
        <taxon>Cyanophyceae</taxon>
        <taxon>Oscillatoriophycideae</taxon>
        <taxon>Oscillatoriales</taxon>
        <taxon>Microcoleaceae</taxon>
        <taxon>Microcoleus</taxon>
        <taxon>Microcoleus asticus</taxon>
    </lineage>
</organism>
<name>A0ABX2D506_9CYAN</name>
<gene>
    <name evidence="1" type="ORF">E5S67_05492</name>
</gene>
<dbReference type="Proteomes" id="UP000702425">
    <property type="component" value="Unassembled WGS sequence"/>
</dbReference>
<evidence type="ECO:0000313" key="2">
    <source>
        <dbReference type="Proteomes" id="UP000702425"/>
    </source>
</evidence>
<comment type="caution">
    <text evidence="1">The sequence shown here is derived from an EMBL/GenBank/DDBJ whole genome shotgun (WGS) entry which is preliminary data.</text>
</comment>
<evidence type="ECO:0000313" key="1">
    <source>
        <dbReference type="EMBL" id="NQE37717.1"/>
    </source>
</evidence>
<sequence>MANYLPLPQQPQAGEPIELCEDSEIWGSLKEAIGASSGFQRWQLELNFERQQQNATIDQQVRSYLRETLETLAY</sequence>
<accession>A0ABX2D506</accession>
<dbReference type="RefSeq" id="WP_172191979.1">
    <property type="nucleotide sequence ID" value="NZ_CAWPPK010000054.1"/>
</dbReference>
<protein>
    <submittedName>
        <fullName evidence="1">Uncharacterized protein</fullName>
    </submittedName>
</protein>
<dbReference type="EMBL" id="SRRZ01000147">
    <property type="protein sequence ID" value="NQE37717.1"/>
    <property type="molecule type" value="Genomic_DNA"/>
</dbReference>